<sequence length="42" mass="4581">MPSTIDIVPGSVGTMSAEILENICIIGNLHRQSMINDRPKKT</sequence>
<keyword evidence="2" id="KW-1185">Reference proteome</keyword>
<organism evidence="1 2">
    <name type="scientific">Racocetra fulgida</name>
    <dbReference type="NCBI Taxonomy" id="60492"/>
    <lineage>
        <taxon>Eukaryota</taxon>
        <taxon>Fungi</taxon>
        <taxon>Fungi incertae sedis</taxon>
        <taxon>Mucoromycota</taxon>
        <taxon>Glomeromycotina</taxon>
        <taxon>Glomeromycetes</taxon>
        <taxon>Diversisporales</taxon>
        <taxon>Gigasporaceae</taxon>
        <taxon>Racocetra</taxon>
    </lineage>
</organism>
<protein>
    <submittedName>
        <fullName evidence="1">1824_t:CDS:1</fullName>
    </submittedName>
</protein>
<comment type="caution">
    <text evidence="1">The sequence shown here is derived from an EMBL/GenBank/DDBJ whole genome shotgun (WGS) entry which is preliminary data.</text>
</comment>
<gene>
    <name evidence="1" type="ORF">RFULGI_LOCUS1062</name>
</gene>
<name>A0A9N8W111_9GLOM</name>
<reference evidence="1" key="1">
    <citation type="submission" date="2021-06" db="EMBL/GenBank/DDBJ databases">
        <authorList>
            <person name="Kallberg Y."/>
            <person name="Tangrot J."/>
            <person name="Rosling A."/>
        </authorList>
    </citation>
    <scope>NUCLEOTIDE SEQUENCE</scope>
    <source>
        <strain evidence="1">IN212</strain>
    </source>
</reference>
<dbReference type="EMBL" id="CAJVPZ010000567">
    <property type="protein sequence ID" value="CAG8469686.1"/>
    <property type="molecule type" value="Genomic_DNA"/>
</dbReference>
<dbReference type="Proteomes" id="UP000789396">
    <property type="component" value="Unassembled WGS sequence"/>
</dbReference>
<accession>A0A9N8W111</accession>
<proteinExistence type="predicted"/>
<evidence type="ECO:0000313" key="1">
    <source>
        <dbReference type="EMBL" id="CAG8469686.1"/>
    </source>
</evidence>
<evidence type="ECO:0000313" key="2">
    <source>
        <dbReference type="Proteomes" id="UP000789396"/>
    </source>
</evidence>
<dbReference type="AlphaFoldDB" id="A0A9N8W111"/>